<evidence type="ECO:0000313" key="3">
    <source>
        <dbReference type="Proteomes" id="UP000731465"/>
    </source>
</evidence>
<dbReference type="InterPro" id="IPR025117">
    <property type="entry name" value="DUF4037"/>
</dbReference>
<evidence type="ECO:0000259" key="1">
    <source>
        <dbReference type="Pfam" id="PF13228"/>
    </source>
</evidence>
<keyword evidence="3" id="KW-1185">Reference proteome</keyword>
<proteinExistence type="predicted"/>
<sequence length="258" mass="30367">MYFSELCKLFSKLPEVDALALCGSRAQENYDSKSDYDLCIYCSCIPNEDVRRTILEKTCSYMEMSNSYWEFEDDCTLKDGIDIDLIYRNLNDYRNTVSYVVDGCNSYNGYTTCMWHTLINSKIIFDRNGEFEKLQKEYKREYPEKLKNNIIERNMKLLSGFLPSYEGQINKAVSRSDLVSVCHRTAAFMESYFDIIFALNKLTHPGEKRMVEYALKNAKTLPKDFSENIEQLYKHMYSDKQKFIQILKTMVLQLKDII</sequence>
<dbReference type="SUPFAM" id="SSF81301">
    <property type="entry name" value="Nucleotidyltransferase"/>
    <property type="match status" value="1"/>
</dbReference>
<dbReference type="Pfam" id="PF13228">
    <property type="entry name" value="DUF4037"/>
    <property type="match status" value="1"/>
</dbReference>
<protein>
    <submittedName>
        <fullName evidence="2">DUF4037 domain-containing protein</fullName>
    </submittedName>
</protein>
<accession>A0ABS7DEQ9</accession>
<gene>
    <name evidence="2" type="ORF">J5V48_02650</name>
</gene>
<dbReference type="Proteomes" id="UP000731465">
    <property type="component" value="Unassembled WGS sequence"/>
</dbReference>
<dbReference type="Gene3D" id="3.30.460.10">
    <property type="entry name" value="Beta Polymerase, domain 2"/>
    <property type="match status" value="1"/>
</dbReference>
<comment type="caution">
    <text evidence="2">The sequence shown here is derived from an EMBL/GenBank/DDBJ whole genome shotgun (WGS) entry which is preliminary data.</text>
</comment>
<evidence type="ECO:0000313" key="2">
    <source>
        <dbReference type="EMBL" id="MBW7569788.1"/>
    </source>
</evidence>
<name>A0ABS7DEQ9_9GAMM</name>
<dbReference type="InterPro" id="IPR043519">
    <property type="entry name" value="NT_sf"/>
</dbReference>
<dbReference type="EMBL" id="JAGFNY010000005">
    <property type="protein sequence ID" value="MBW7569788.1"/>
    <property type="molecule type" value="Genomic_DNA"/>
</dbReference>
<reference evidence="2 3" key="1">
    <citation type="submission" date="2021-03" db="EMBL/GenBank/DDBJ databases">
        <title>Succinivibrio sp. nov. isolated from feces of cow.</title>
        <authorList>
            <person name="Choi J.-Y."/>
        </authorList>
    </citation>
    <scope>NUCLEOTIDE SEQUENCE [LARGE SCALE GENOMIC DNA]</scope>
    <source>
        <strain evidence="2 3">AGMB01872</strain>
    </source>
</reference>
<feature type="domain" description="DUF4037" evidence="1">
    <location>
        <begin position="118"/>
        <end position="208"/>
    </location>
</feature>
<dbReference type="RefSeq" id="WP_219936830.1">
    <property type="nucleotide sequence ID" value="NZ_JAGFNY010000005.1"/>
</dbReference>
<organism evidence="2 3">
    <name type="scientific">Succinivibrio faecicola</name>
    <dbReference type="NCBI Taxonomy" id="2820300"/>
    <lineage>
        <taxon>Bacteria</taxon>
        <taxon>Pseudomonadati</taxon>
        <taxon>Pseudomonadota</taxon>
        <taxon>Gammaproteobacteria</taxon>
        <taxon>Aeromonadales</taxon>
        <taxon>Succinivibrionaceae</taxon>
        <taxon>Succinivibrio</taxon>
    </lineage>
</organism>